<evidence type="ECO:0000313" key="1">
    <source>
        <dbReference type="EMBL" id="EEG54968.1"/>
    </source>
</evidence>
<accession>C0D116</accession>
<keyword evidence="2" id="KW-1185">Reference proteome</keyword>
<dbReference type="AlphaFoldDB" id="C0D116"/>
<comment type="caution">
    <text evidence="1">The sequence shown here is derived from an EMBL/GenBank/DDBJ whole genome shotgun (WGS) entry which is preliminary data.</text>
</comment>
<organism evidence="1 2">
    <name type="scientific">[Clostridium] asparagiforme DSM 15981</name>
    <dbReference type="NCBI Taxonomy" id="518636"/>
    <lineage>
        <taxon>Bacteria</taxon>
        <taxon>Bacillati</taxon>
        <taxon>Bacillota</taxon>
        <taxon>Clostridia</taxon>
        <taxon>Lachnospirales</taxon>
        <taxon>Lachnospiraceae</taxon>
        <taxon>Enterocloster</taxon>
    </lineage>
</organism>
<sequence>MEPMNKLVSDVRGPLLLLAGAKVHFLLVPEASFRYNGGVAGGDRMMITATVYGMQRRRWRRAEVRRWKEDQSRGLWRRSLSLLFKFCLLAALLAETCWFAASFITVERVEETQGIYKTDPGPERTGRGIRLRLDDGAVSLFEVEERAVFGSD</sequence>
<proteinExistence type="predicted"/>
<reference evidence="1 2" key="2">
    <citation type="submission" date="2009-02" db="EMBL/GenBank/DDBJ databases">
        <title>Draft genome sequence of Clostridium asparagiforme (DSM 15981).</title>
        <authorList>
            <person name="Sudarsanam P."/>
            <person name="Ley R."/>
            <person name="Guruge J."/>
            <person name="Turnbaugh P.J."/>
            <person name="Mahowald M."/>
            <person name="Liep D."/>
            <person name="Gordon J."/>
        </authorList>
    </citation>
    <scope>NUCLEOTIDE SEQUENCE [LARGE SCALE GENOMIC DNA]</scope>
    <source>
        <strain evidence="1 2">DSM 15981</strain>
    </source>
</reference>
<name>C0D116_9FIRM</name>
<protein>
    <submittedName>
        <fullName evidence="1">Uncharacterized protein</fullName>
    </submittedName>
</protein>
<dbReference type="EMBL" id="ACCJ01000199">
    <property type="protein sequence ID" value="EEG54968.1"/>
    <property type="molecule type" value="Genomic_DNA"/>
</dbReference>
<reference evidence="1 2" key="1">
    <citation type="submission" date="2009-01" db="EMBL/GenBank/DDBJ databases">
        <authorList>
            <person name="Fulton L."/>
            <person name="Clifton S."/>
            <person name="Fulton B."/>
            <person name="Xu J."/>
            <person name="Minx P."/>
            <person name="Pepin K.H."/>
            <person name="Johnson M."/>
            <person name="Bhonagiri V."/>
            <person name="Nash W.E."/>
            <person name="Mardis E.R."/>
            <person name="Wilson R.K."/>
        </authorList>
    </citation>
    <scope>NUCLEOTIDE SEQUENCE [LARGE SCALE GENOMIC DNA]</scope>
    <source>
        <strain evidence="1 2">DSM 15981</strain>
    </source>
</reference>
<dbReference type="HOGENOM" id="CLU_1719128_0_0_9"/>
<dbReference type="Proteomes" id="UP000004756">
    <property type="component" value="Unassembled WGS sequence"/>
</dbReference>
<evidence type="ECO:0000313" key="2">
    <source>
        <dbReference type="Proteomes" id="UP000004756"/>
    </source>
</evidence>
<gene>
    <name evidence="1" type="ORF">CLOSTASPAR_02953</name>
</gene>